<feature type="compositionally biased region" description="Polar residues" evidence="1">
    <location>
        <begin position="44"/>
        <end position="59"/>
    </location>
</feature>
<gene>
    <name evidence="2" type="ORF">EYF80_024765</name>
</gene>
<protein>
    <submittedName>
        <fullName evidence="2">Uncharacterized protein</fullName>
    </submittedName>
</protein>
<feature type="region of interest" description="Disordered" evidence="1">
    <location>
        <begin position="1"/>
        <end position="65"/>
    </location>
</feature>
<evidence type="ECO:0000313" key="2">
    <source>
        <dbReference type="EMBL" id="TNN65026.1"/>
    </source>
</evidence>
<dbReference type="Proteomes" id="UP000314294">
    <property type="component" value="Unassembled WGS sequence"/>
</dbReference>
<keyword evidence="3" id="KW-1185">Reference proteome</keyword>
<sequence length="65" mass="7244">MPQLSCRHTTLASTMSQSSSHTVPHEPLTLTATKTRDPSRDNRSQTAGFQHLHSLSTTRWPRMAA</sequence>
<feature type="compositionally biased region" description="Basic and acidic residues" evidence="1">
    <location>
        <begin position="34"/>
        <end position="43"/>
    </location>
</feature>
<evidence type="ECO:0000313" key="3">
    <source>
        <dbReference type="Proteomes" id="UP000314294"/>
    </source>
</evidence>
<organism evidence="2 3">
    <name type="scientific">Liparis tanakae</name>
    <name type="common">Tanaka's snailfish</name>
    <dbReference type="NCBI Taxonomy" id="230148"/>
    <lineage>
        <taxon>Eukaryota</taxon>
        <taxon>Metazoa</taxon>
        <taxon>Chordata</taxon>
        <taxon>Craniata</taxon>
        <taxon>Vertebrata</taxon>
        <taxon>Euteleostomi</taxon>
        <taxon>Actinopterygii</taxon>
        <taxon>Neopterygii</taxon>
        <taxon>Teleostei</taxon>
        <taxon>Neoteleostei</taxon>
        <taxon>Acanthomorphata</taxon>
        <taxon>Eupercaria</taxon>
        <taxon>Perciformes</taxon>
        <taxon>Cottioidei</taxon>
        <taxon>Cottales</taxon>
        <taxon>Liparidae</taxon>
        <taxon>Liparis</taxon>
    </lineage>
</organism>
<evidence type="ECO:0000256" key="1">
    <source>
        <dbReference type="SAM" id="MobiDB-lite"/>
    </source>
</evidence>
<feature type="compositionally biased region" description="Polar residues" evidence="1">
    <location>
        <begin position="1"/>
        <end position="22"/>
    </location>
</feature>
<accession>A0A4Z2HH20</accession>
<proteinExistence type="predicted"/>
<dbReference type="EMBL" id="SRLO01000242">
    <property type="protein sequence ID" value="TNN65026.1"/>
    <property type="molecule type" value="Genomic_DNA"/>
</dbReference>
<comment type="caution">
    <text evidence="2">The sequence shown here is derived from an EMBL/GenBank/DDBJ whole genome shotgun (WGS) entry which is preliminary data.</text>
</comment>
<reference evidence="2 3" key="1">
    <citation type="submission" date="2019-03" db="EMBL/GenBank/DDBJ databases">
        <title>First draft genome of Liparis tanakae, snailfish: a comprehensive survey of snailfish specific genes.</title>
        <authorList>
            <person name="Kim W."/>
            <person name="Song I."/>
            <person name="Jeong J.-H."/>
            <person name="Kim D."/>
            <person name="Kim S."/>
            <person name="Ryu S."/>
            <person name="Song J.Y."/>
            <person name="Lee S.K."/>
        </authorList>
    </citation>
    <scope>NUCLEOTIDE SEQUENCE [LARGE SCALE GENOMIC DNA]</scope>
    <source>
        <tissue evidence="2">Muscle</tissue>
    </source>
</reference>
<dbReference type="AlphaFoldDB" id="A0A4Z2HH20"/>
<name>A0A4Z2HH20_9TELE</name>